<gene>
    <name evidence="5" type="primary">LOC113868172</name>
</gene>
<sequence>MEASPSNTIALTGIVLEPVSGDNYQDWSTLVENYLAGQALWDDVVAASSEAARDNPDWKSKNAKALHVIQLSCGSRTLPYIRKCETAKEAWKILKALFGSEELRASEHTKDIELGPPTSSEKNIQDLRNALKNGLWNEAKSIIDSDRDILFHTSSAGRTVLHDAVIAGHEVTVHELVKLGNQPLLTMKDERGYTALALVAQFSKNVEIAELMIRNRGTELLAEENCEGEIPVLIASAEQHEEMTRCLFHHTPWSVLINENNQFRYAFVFLERCIYAQIFDIAVMLIKRQEAKHFDLHKSYCALASIPSAFRSGIHLSWTQQFIYNNLLMQRIKVNFEDKNIEIEPRGGSQEETNAYVLIGATRDHSSLPMRCFGGIFRQVQQFIKPSILLKFFGIWETYEMKKKHSLVLVILHDLCLRTKSSKQYEWAAGEAMLLAAKNGIIEFIDSMRNVNSDLLLIIDDNGRGLLAHAILNRKKKMFEFMLGVKNYKEIFASYYDKFGNNILHLTAELGISSTSGGKYSTTLHLLRELQWFKAVKSIVPRACYESKNEMGLTPCVLFTMNHAELVEDSKQWLKETSNTGTTFGTVIITLMFAAAITVPGGNDQNKGTPMFLGKEAFTLFAVADAISLITSLSSVLAFLAILTSSFAEEDFMKSLPLKLFFGFGFLLLSVLSMVCAFYAALISMLNGYRWILVAALCITVIPTSLFIPSILRRSTRILRFAIISGFHSIKNIKSH</sequence>
<dbReference type="InterPro" id="IPR036770">
    <property type="entry name" value="Ankyrin_rpt-contain_sf"/>
</dbReference>
<dbReference type="Pfam" id="PF13962">
    <property type="entry name" value="PGG"/>
    <property type="match status" value="1"/>
</dbReference>
<evidence type="ECO:0000313" key="5">
    <source>
        <dbReference type="RefSeq" id="XP_027359560.1"/>
    </source>
</evidence>
<feature type="domain" description="PGG" evidence="3">
    <location>
        <begin position="572"/>
        <end position="683"/>
    </location>
</feature>
<protein>
    <submittedName>
        <fullName evidence="5">Uncharacterized protein LOC113868172</fullName>
    </submittedName>
</protein>
<feature type="transmembrane region" description="Helical" evidence="2">
    <location>
        <begin position="688"/>
        <end position="712"/>
    </location>
</feature>
<dbReference type="GO" id="GO:0005886">
    <property type="term" value="C:plasma membrane"/>
    <property type="evidence" value="ECO:0007669"/>
    <property type="project" value="UniProtKB-SubCell"/>
</dbReference>
<dbReference type="PANTHER" id="PTHR24177:SF329">
    <property type="entry name" value="ANKYRIN REPEAT PROTEIN"/>
    <property type="match status" value="1"/>
</dbReference>
<dbReference type="SUPFAM" id="SSF48403">
    <property type="entry name" value="Ankyrin repeat"/>
    <property type="match status" value="1"/>
</dbReference>
<dbReference type="PANTHER" id="PTHR24177">
    <property type="entry name" value="CASKIN"/>
    <property type="match status" value="1"/>
</dbReference>
<feature type="transmembrane region" description="Helical" evidence="2">
    <location>
        <begin position="581"/>
        <end position="600"/>
    </location>
</feature>
<dbReference type="InterPro" id="IPR026961">
    <property type="entry name" value="PGG_dom"/>
</dbReference>
<comment type="subcellular location">
    <subcellularLocation>
        <location evidence="1">Cell membrane</location>
        <topology evidence="1">Peripheral membrane protein</topology>
        <orientation evidence="1">Cytoplasmic side</orientation>
    </subcellularLocation>
</comment>
<keyword evidence="2" id="KW-0812">Transmembrane</keyword>
<organism evidence="4 5">
    <name type="scientific">Abrus precatorius</name>
    <name type="common">Indian licorice</name>
    <name type="synonym">Glycine abrus</name>
    <dbReference type="NCBI Taxonomy" id="3816"/>
    <lineage>
        <taxon>Eukaryota</taxon>
        <taxon>Viridiplantae</taxon>
        <taxon>Streptophyta</taxon>
        <taxon>Embryophyta</taxon>
        <taxon>Tracheophyta</taxon>
        <taxon>Spermatophyta</taxon>
        <taxon>Magnoliopsida</taxon>
        <taxon>eudicotyledons</taxon>
        <taxon>Gunneridae</taxon>
        <taxon>Pentapetalae</taxon>
        <taxon>rosids</taxon>
        <taxon>fabids</taxon>
        <taxon>Fabales</taxon>
        <taxon>Fabaceae</taxon>
        <taxon>Papilionoideae</taxon>
        <taxon>50 kb inversion clade</taxon>
        <taxon>NPAAA clade</taxon>
        <taxon>indigoferoid/millettioid clade</taxon>
        <taxon>Abreae</taxon>
        <taxon>Abrus</taxon>
    </lineage>
</organism>
<dbReference type="OrthoDB" id="1880601at2759"/>
<evidence type="ECO:0000256" key="2">
    <source>
        <dbReference type="SAM" id="Phobius"/>
    </source>
</evidence>
<dbReference type="Proteomes" id="UP000694853">
    <property type="component" value="Unplaced"/>
</dbReference>
<feature type="transmembrane region" description="Helical" evidence="2">
    <location>
        <begin position="620"/>
        <end position="648"/>
    </location>
</feature>
<dbReference type="RefSeq" id="XP_027359560.1">
    <property type="nucleotide sequence ID" value="XM_027503759.1"/>
</dbReference>
<dbReference type="Gene3D" id="1.25.40.20">
    <property type="entry name" value="Ankyrin repeat-containing domain"/>
    <property type="match status" value="1"/>
</dbReference>
<keyword evidence="2" id="KW-0472">Membrane</keyword>
<reference evidence="4" key="1">
    <citation type="journal article" date="2019" name="Toxins">
        <title>Detection of Abrin-Like and Prepropulchellin-Like Toxin Genes and Transcripts Using Whole Genome Sequencing and Full-Length Transcript Sequencing of Abrus precatorius.</title>
        <authorList>
            <person name="Hovde B.T."/>
            <person name="Daligault H.E."/>
            <person name="Hanschen E.R."/>
            <person name="Kunde Y.A."/>
            <person name="Johnson M.B."/>
            <person name="Starkenburg S.R."/>
            <person name="Johnson S.L."/>
        </authorList>
    </citation>
    <scope>NUCLEOTIDE SEQUENCE [LARGE SCALE GENOMIC DNA]</scope>
</reference>
<accession>A0A8B8LTE6</accession>
<keyword evidence="2" id="KW-1133">Transmembrane helix</keyword>
<proteinExistence type="predicted"/>
<evidence type="ECO:0000313" key="4">
    <source>
        <dbReference type="Proteomes" id="UP000694853"/>
    </source>
</evidence>
<evidence type="ECO:0000256" key="1">
    <source>
        <dbReference type="ARBA" id="ARBA00004413"/>
    </source>
</evidence>
<dbReference type="Pfam" id="PF14223">
    <property type="entry name" value="Retrotran_gag_2"/>
    <property type="match status" value="1"/>
</dbReference>
<reference evidence="5" key="2">
    <citation type="submission" date="2025-08" db="UniProtKB">
        <authorList>
            <consortium name="RefSeq"/>
        </authorList>
    </citation>
    <scope>IDENTIFICATION</scope>
    <source>
        <tissue evidence="5">Young leaves</tissue>
    </source>
</reference>
<dbReference type="KEGG" id="aprc:113868172"/>
<evidence type="ECO:0000259" key="3">
    <source>
        <dbReference type="Pfam" id="PF13962"/>
    </source>
</evidence>
<dbReference type="InterPro" id="IPR002110">
    <property type="entry name" value="Ankyrin_rpt"/>
</dbReference>
<feature type="transmembrane region" description="Helical" evidence="2">
    <location>
        <begin position="660"/>
        <end position="682"/>
    </location>
</feature>
<dbReference type="GeneID" id="113868172"/>
<dbReference type="SMART" id="SM00248">
    <property type="entry name" value="ANK"/>
    <property type="match status" value="5"/>
</dbReference>
<dbReference type="AlphaFoldDB" id="A0A8B8LTE6"/>
<keyword evidence="4" id="KW-1185">Reference proteome</keyword>
<name>A0A8B8LTE6_ABRPR</name>